<dbReference type="CDD" id="cd02440">
    <property type="entry name" value="AdoMet_MTases"/>
    <property type="match status" value="1"/>
</dbReference>
<dbReference type="Gene3D" id="3.40.50.150">
    <property type="entry name" value="Vaccinia Virus protein VP39"/>
    <property type="match status" value="1"/>
</dbReference>
<sequence length="374" mass="39780">MSDNLMRLDTPGHDVVVQVADRAESPLGVVIASLGEYPVYDEAAYALMGRDEVRNAAYRAAIAATVEGRTVVDIGTGREALWAVTSARAGARHVYAIEEMPDNAALARRAVAEAGFADRITVLEGSTGTVELPERVEVCISEIIGTIGGSEGAAAVLNGAAERYMLPGAAYIPLRCATTIGAVDLSGIAPEGITAYERDHVRYLEMIFAAMGGPFDVRTCVSGLRCTPYLTDQAEVEHLELTGAATASGSDARTLTVRRDGRLHGLSLGVRLWVDAGQDPIDSTDASTSWFPVWVPVSAEGVPVRAGDRVRVEFGWRPAADGIHPDYRLSGRIERADGVPAAFTWDSPYRGSGFRGDDFHRTLFPAPAPADPAP</sequence>
<dbReference type="PANTHER" id="PTHR11006">
    <property type="entry name" value="PROTEIN ARGININE N-METHYLTRANSFERASE"/>
    <property type="match status" value="1"/>
</dbReference>
<dbReference type="Pfam" id="PF05185">
    <property type="entry name" value="PRMT5"/>
    <property type="match status" value="1"/>
</dbReference>
<evidence type="ECO:0000313" key="2">
    <source>
        <dbReference type="EMBL" id="RZT88644.1"/>
    </source>
</evidence>
<dbReference type="InterPro" id="IPR035075">
    <property type="entry name" value="PRMT5"/>
</dbReference>
<gene>
    <name evidence="2" type="ORF">EV383_5588</name>
</gene>
<dbReference type="InterPro" id="IPR029063">
    <property type="entry name" value="SAM-dependent_MTases_sf"/>
</dbReference>
<dbReference type="RefSeq" id="WP_130292621.1">
    <property type="nucleotide sequence ID" value="NZ_SHKL01000001.1"/>
</dbReference>
<name>A0A4Q7V568_PSEST</name>
<dbReference type="AlphaFoldDB" id="A0A4Q7V568"/>
<feature type="domain" description="PRMT5 arginine-N-methyltransferase" evidence="1">
    <location>
        <begin position="37"/>
        <end position="160"/>
    </location>
</feature>
<organism evidence="2 3">
    <name type="scientific">Pseudonocardia sediminis</name>
    <dbReference type="NCBI Taxonomy" id="1397368"/>
    <lineage>
        <taxon>Bacteria</taxon>
        <taxon>Bacillati</taxon>
        <taxon>Actinomycetota</taxon>
        <taxon>Actinomycetes</taxon>
        <taxon>Pseudonocardiales</taxon>
        <taxon>Pseudonocardiaceae</taxon>
        <taxon>Pseudonocardia</taxon>
    </lineage>
</organism>
<evidence type="ECO:0000313" key="3">
    <source>
        <dbReference type="Proteomes" id="UP000291591"/>
    </source>
</evidence>
<dbReference type="OrthoDB" id="5383291at2"/>
<accession>A0A4Q7V568</accession>
<dbReference type="PANTHER" id="PTHR11006:SF53">
    <property type="entry name" value="PROTEIN ARGININE N-METHYLTRANSFERASE 3"/>
    <property type="match status" value="1"/>
</dbReference>
<evidence type="ECO:0000259" key="1">
    <source>
        <dbReference type="Pfam" id="PF05185"/>
    </source>
</evidence>
<keyword evidence="2" id="KW-0489">Methyltransferase</keyword>
<dbReference type="InterPro" id="IPR025799">
    <property type="entry name" value="Arg_MeTrfase"/>
</dbReference>
<protein>
    <submittedName>
        <fullName evidence="2">Protein arginine N-methyltransferase 1</fullName>
    </submittedName>
</protein>
<dbReference type="EMBL" id="SHKL01000001">
    <property type="protein sequence ID" value="RZT88644.1"/>
    <property type="molecule type" value="Genomic_DNA"/>
</dbReference>
<proteinExistence type="predicted"/>
<dbReference type="GO" id="GO:0032259">
    <property type="term" value="P:methylation"/>
    <property type="evidence" value="ECO:0007669"/>
    <property type="project" value="UniProtKB-KW"/>
</dbReference>
<reference evidence="2 3" key="1">
    <citation type="submission" date="2019-02" db="EMBL/GenBank/DDBJ databases">
        <title>Sequencing the genomes of 1000 actinobacteria strains.</title>
        <authorList>
            <person name="Klenk H.-P."/>
        </authorList>
    </citation>
    <scope>NUCLEOTIDE SEQUENCE [LARGE SCALE GENOMIC DNA]</scope>
    <source>
        <strain evidence="2 3">DSM 45779</strain>
    </source>
</reference>
<keyword evidence="2" id="KW-0808">Transferase</keyword>
<dbReference type="GO" id="GO:0042054">
    <property type="term" value="F:histone methyltransferase activity"/>
    <property type="evidence" value="ECO:0007669"/>
    <property type="project" value="TreeGrafter"/>
</dbReference>
<comment type="caution">
    <text evidence="2">The sequence shown here is derived from an EMBL/GenBank/DDBJ whole genome shotgun (WGS) entry which is preliminary data.</text>
</comment>
<dbReference type="Proteomes" id="UP000291591">
    <property type="component" value="Unassembled WGS sequence"/>
</dbReference>
<dbReference type="SUPFAM" id="SSF53335">
    <property type="entry name" value="S-adenosyl-L-methionine-dependent methyltransferases"/>
    <property type="match status" value="1"/>
</dbReference>
<dbReference type="GO" id="GO:0016274">
    <property type="term" value="F:protein-arginine N-methyltransferase activity"/>
    <property type="evidence" value="ECO:0007669"/>
    <property type="project" value="InterPro"/>
</dbReference>
<keyword evidence="3" id="KW-1185">Reference proteome</keyword>